<dbReference type="Proteomes" id="UP000295058">
    <property type="component" value="Unassembled WGS sequence"/>
</dbReference>
<feature type="domain" description="Beta-lactamase hydrolase-like protein phosphatase-like" evidence="1">
    <location>
        <begin position="2"/>
        <end position="110"/>
    </location>
</feature>
<dbReference type="Proteomes" id="UP000243640">
    <property type="component" value="Unassembled WGS sequence"/>
</dbReference>
<comment type="caution">
    <text evidence="2">The sequence shown here is derived from an EMBL/GenBank/DDBJ whole genome shotgun (WGS) entry which is preliminary data.</text>
</comment>
<dbReference type="EMBL" id="SODO01000002">
    <property type="protein sequence ID" value="TDW61150.1"/>
    <property type="molecule type" value="Genomic_DNA"/>
</dbReference>
<reference evidence="2 4" key="1">
    <citation type="submission" date="2017-08" db="EMBL/GenBank/DDBJ databases">
        <title>Draft Genome Sequence of the Marine Bacterium Oceanimonas baumannii ATCC 700832.</title>
        <authorList>
            <person name="Mcclelland W.D."/>
            <person name="Brennan M.A."/>
            <person name="Trachtenberg A.M."/>
            <person name="Maclea K.S."/>
        </authorList>
    </citation>
    <scope>NUCLEOTIDE SEQUENCE [LARGE SCALE GENOMIC DNA]</scope>
    <source>
        <strain evidence="2 4">ATCC 700832</strain>
    </source>
</reference>
<dbReference type="AlphaFoldDB" id="A0A235CMG7"/>
<dbReference type="NCBIfam" id="TIGR01244">
    <property type="entry name" value="TIGR01244 family sulfur transferase"/>
    <property type="match status" value="1"/>
</dbReference>
<sequence>MDIKPVTPDFAVADQVTVSDLEQLKQLGYQTLICNRSDGEAEGQPTADSLAAAAKAMGFGWAWIPISSGVFTDEAVAAFAAALNGHAKPALAFCRTGTRSVTLWALSQAGLQPAEALLSQASAAGYDLSAHARRLADRHQP</sequence>
<evidence type="ECO:0000313" key="2">
    <source>
        <dbReference type="EMBL" id="OYD25636.1"/>
    </source>
</evidence>
<evidence type="ECO:0000313" key="4">
    <source>
        <dbReference type="Proteomes" id="UP000243640"/>
    </source>
</evidence>
<gene>
    <name evidence="2" type="ORF">B6S09_05340</name>
    <name evidence="3" type="ORF">LY04_00682</name>
</gene>
<protein>
    <submittedName>
        <fullName evidence="3">Sulfide:quinone oxidoreductase</fullName>
    </submittedName>
    <submittedName>
        <fullName evidence="2">TIGR01244 family protein</fullName>
    </submittedName>
</protein>
<reference evidence="3 5" key="2">
    <citation type="submission" date="2019-03" db="EMBL/GenBank/DDBJ databases">
        <title>Genomic Encyclopedia of Archaeal and Bacterial Type Strains, Phase II (KMG-II): from individual species to whole genera.</title>
        <authorList>
            <person name="Goeker M."/>
        </authorList>
    </citation>
    <scope>NUCLEOTIDE SEQUENCE [LARGE SCALE GENOMIC DNA]</scope>
    <source>
        <strain evidence="3 5">DSM 15594</strain>
    </source>
</reference>
<dbReference type="RefSeq" id="WP_094277462.1">
    <property type="nucleotide sequence ID" value="NZ_NQJF01000003.1"/>
</dbReference>
<organism evidence="2 4">
    <name type="scientific">Oceanimonas baumannii</name>
    <dbReference type="NCBI Taxonomy" id="129578"/>
    <lineage>
        <taxon>Bacteria</taxon>
        <taxon>Pseudomonadati</taxon>
        <taxon>Pseudomonadota</taxon>
        <taxon>Gammaproteobacteria</taxon>
        <taxon>Aeromonadales</taxon>
        <taxon>Aeromonadaceae</taxon>
        <taxon>Oceanimonas</taxon>
    </lineage>
</organism>
<evidence type="ECO:0000313" key="3">
    <source>
        <dbReference type="EMBL" id="TDW61150.1"/>
    </source>
</evidence>
<name>A0A235CMG7_9GAMM</name>
<dbReference type="Pfam" id="PF04273">
    <property type="entry name" value="BLH_phosphatase"/>
    <property type="match status" value="1"/>
</dbReference>
<proteinExistence type="predicted"/>
<dbReference type="OrthoDB" id="9802771at2"/>
<dbReference type="SUPFAM" id="SSF52799">
    <property type="entry name" value="(Phosphotyrosine protein) phosphatases II"/>
    <property type="match status" value="1"/>
</dbReference>
<dbReference type="InterPro" id="IPR029021">
    <property type="entry name" value="Prot-tyrosine_phosphatase-like"/>
</dbReference>
<dbReference type="InterPro" id="IPR005939">
    <property type="entry name" value="BLH_phosphatase-like"/>
</dbReference>
<evidence type="ECO:0000259" key="1">
    <source>
        <dbReference type="Pfam" id="PF04273"/>
    </source>
</evidence>
<accession>A0A235CMG7</accession>
<dbReference type="Gene3D" id="3.90.190.10">
    <property type="entry name" value="Protein tyrosine phosphatase superfamily"/>
    <property type="match status" value="1"/>
</dbReference>
<keyword evidence="5" id="KW-1185">Reference proteome</keyword>
<dbReference type="GO" id="GO:0016787">
    <property type="term" value="F:hydrolase activity"/>
    <property type="evidence" value="ECO:0007669"/>
    <property type="project" value="InterPro"/>
</dbReference>
<dbReference type="EMBL" id="NQJF01000003">
    <property type="protein sequence ID" value="OYD25636.1"/>
    <property type="molecule type" value="Genomic_DNA"/>
</dbReference>
<evidence type="ECO:0000313" key="5">
    <source>
        <dbReference type="Proteomes" id="UP000295058"/>
    </source>
</evidence>